<sequence length="172" mass="19215">MSNPPAKPPQIPKHVSQPTQWLCCNCPRTARTVTNRRQKSTQITIPPQPTISSPSKSSSQPSKSTQYLSSQQCPKCAHTLCPTCTTDPAICGRHLVEELESKLFVNRMVRLADALEEGWGLDSDEEGEIREESGEGRRRDELPCLFQQQPGMRRRFGKIGDEWLNPGGDKKG</sequence>
<feature type="region of interest" description="Disordered" evidence="1">
    <location>
        <begin position="33"/>
        <end position="66"/>
    </location>
</feature>
<dbReference type="EMBL" id="KE145369">
    <property type="protein sequence ID" value="EPE27506.1"/>
    <property type="molecule type" value="Genomic_DNA"/>
</dbReference>
<feature type="compositionally biased region" description="Low complexity" evidence="1">
    <location>
        <begin position="40"/>
        <end position="66"/>
    </location>
</feature>
<evidence type="ECO:0000256" key="1">
    <source>
        <dbReference type="SAM" id="MobiDB-lite"/>
    </source>
</evidence>
<evidence type="ECO:0000313" key="3">
    <source>
        <dbReference type="Proteomes" id="UP000016922"/>
    </source>
</evidence>
<evidence type="ECO:0000313" key="2">
    <source>
        <dbReference type="EMBL" id="EPE27506.1"/>
    </source>
</evidence>
<proteinExistence type="predicted"/>
<name>S3D5Z3_GLAL2</name>
<gene>
    <name evidence="2" type="ORF">GLAREA_04297</name>
</gene>
<organism evidence="2 3">
    <name type="scientific">Glarea lozoyensis (strain ATCC 20868 / MF5171)</name>
    <dbReference type="NCBI Taxonomy" id="1116229"/>
    <lineage>
        <taxon>Eukaryota</taxon>
        <taxon>Fungi</taxon>
        <taxon>Dikarya</taxon>
        <taxon>Ascomycota</taxon>
        <taxon>Pezizomycotina</taxon>
        <taxon>Leotiomycetes</taxon>
        <taxon>Helotiales</taxon>
        <taxon>Helotiaceae</taxon>
        <taxon>Glarea</taxon>
    </lineage>
</organism>
<reference evidence="2 3" key="1">
    <citation type="journal article" date="2013" name="BMC Genomics">
        <title>Genomics-driven discovery of the pneumocandin biosynthetic gene cluster in the fungus Glarea lozoyensis.</title>
        <authorList>
            <person name="Chen L."/>
            <person name="Yue Q."/>
            <person name="Zhang X."/>
            <person name="Xiang M."/>
            <person name="Wang C."/>
            <person name="Li S."/>
            <person name="Che Y."/>
            <person name="Ortiz-Lopez F.J."/>
            <person name="Bills G.F."/>
            <person name="Liu X."/>
            <person name="An Z."/>
        </authorList>
    </citation>
    <scope>NUCLEOTIDE SEQUENCE [LARGE SCALE GENOMIC DNA]</scope>
    <source>
        <strain evidence="3">ATCC 20868 / MF5171</strain>
    </source>
</reference>
<keyword evidence="3" id="KW-1185">Reference proteome</keyword>
<dbReference type="RefSeq" id="XP_008084865.1">
    <property type="nucleotide sequence ID" value="XM_008086674.1"/>
</dbReference>
<dbReference type="GeneID" id="19463352"/>
<dbReference type="AlphaFoldDB" id="S3D5Z3"/>
<accession>S3D5Z3</accession>
<dbReference type="Proteomes" id="UP000016922">
    <property type="component" value="Unassembled WGS sequence"/>
</dbReference>
<protein>
    <submittedName>
        <fullName evidence="2">Uncharacterized protein</fullName>
    </submittedName>
</protein>
<dbReference type="HOGENOM" id="CLU_1555399_0_0_1"/>
<dbReference type="KEGG" id="glz:GLAREA_04297"/>